<gene>
    <name evidence="2" type="ORF">CBR_g32126</name>
</gene>
<accession>A0A388JMU3</accession>
<keyword evidence="3" id="KW-1185">Reference proteome</keyword>
<proteinExistence type="predicted"/>
<name>A0A388JMU3_CHABU</name>
<feature type="compositionally biased region" description="Basic and acidic residues" evidence="1">
    <location>
        <begin position="72"/>
        <end position="92"/>
    </location>
</feature>
<sequence>MSGEGPSITAILNYDGGDEIDLKIDVDGAKEGEMRTNSKLQEAITEARDRAERRCRRDGVTARMRVTMAYHEAETSIDTIDREQAHLDRDSGGESEMSEGGDRETDLKSWNRPDQVRKNHPPVRPAEGGPEASSRQQRPEAAGQLR</sequence>
<dbReference type="Gramene" id="GBG59108">
    <property type="protein sequence ID" value="GBG59108"/>
    <property type="gene ID" value="CBR_g32126"/>
</dbReference>
<dbReference type="Proteomes" id="UP000265515">
    <property type="component" value="Unassembled WGS sequence"/>
</dbReference>
<feature type="region of interest" description="Disordered" evidence="1">
    <location>
        <begin position="72"/>
        <end position="146"/>
    </location>
</feature>
<evidence type="ECO:0000313" key="3">
    <source>
        <dbReference type="Proteomes" id="UP000265515"/>
    </source>
</evidence>
<evidence type="ECO:0000256" key="1">
    <source>
        <dbReference type="SAM" id="MobiDB-lite"/>
    </source>
</evidence>
<dbReference type="AlphaFoldDB" id="A0A388JMU3"/>
<reference evidence="2 3" key="1">
    <citation type="journal article" date="2018" name="Cell">
        <title>The Chara Genome: Secondary Complexity and Implications for Plant Terrestrialization.</title>
        <authorList>
            <person name="Nishiyama T."/>
            <person name="Sakayama H."/>
            <person name="Vries J.D."/>
            <person name="Buschmann H."/>
            <person name="Saint-Marcoux D."/>
            <person name="Ullrich K.K."/>
            <person name="Haas F.B."/>
            <person name="Vanderstraeten L."/>
            <person name="Becker D."/>
            <person name="Lang D."/>
            <person name="Vosolsobe S."/>
            <person name="Rombauts S."/>
            <person name="Wilhelmsson P.K.I."/>
            <person name="Janitza P."/>
            <person name="Kern R."/>
            <person name="Heyl A."/>
            <person name="Rumpler F."/>
            <person name="Villalobos L.I.A.C."/>
            <person name="Clay J.M."/>
            <person name="Skokan R."/>
            <person name="Toyoda A."/>
            <person name="Suzuki Y."/>
            <person name="Kagoshima H."/>
            <person name="Schijlen E."/>
            <person name="Tajeshwar N."/>
            <person name="Catarino B."/>
            <person name="Hetherington A.J."/>
            <person name="Saltykova A."/>
            <person name="Bonnot C."/>
            <person name="Breuninger H."/>
            <person name="Symeonidi A."/>
            <person name="Radhakrishnan G.V."/>
            <person name="Van Nieuwerburgh F."/>
            <person name="Deforce D."/>
            <person name="Chang C."/>
            <person name="Karol K.G."/>
            <person name="Hedrich R."/>
            <person name="Ulvskov P."/>
            <person name="Glockner G."/>
            <person name="Delwiche C.F."/>
            <person name="Petrasek J."/>
            <person name="Van de Peer Y."/>
            <person name="Friml J."/>
            <person name="Beilby M."/>
            <person name="Dolan L."/>
            <person name="Kohara Y."/>
            <person name="Sugano S."/>
            <person name="Fujiyama A."/>
            <person name="Delaux P.-M."/>
            <person name="Quint M."/>
            <person name="TheiBen G."/>
            <person name="Hagemann M."/>
            <person name="Harholt J."/>
            <person name="Dunand C."/>
            <person name="Zachgo S."/>
            <person name="Langdale J."/>
            <person name="Maumus F."/>
            <person name="Straeten D.V.D."/>
            <person name="Gould S.B."/>
            <person name="Rensing S.A."/>
        </authorList>
    </citation>
    <scope>NUCLEOTIDE SEQUENCE [LARGE SCALE GENOMIC DNA]</scope>
    <source>
        <strain evidence="2 3">S276</strain>
    </source>
</reference>
<evidence type="ECO:0000313" key="2">
    <source>
        <dbReference type="EMBL" id="GBG59108.1"/>
    </source>
</evidence>
<organism evidence="2 3">
    <name type="scientific">Chara braunii</name>
    <name type="common">Braun's stonewort</name>
    <dbReference type="NCBI Taxonomy" id="69332"/>
    <lineage>
        <taxon>Eukaryota</taxon>
        <taxon>Viridiplantae</taxon>
        <taxon>Streptophyta</taxon>
        <taxon>Charophyceae</taxon>
        <taxon>Charales</taxon>
        <taxon>Characeae</taxon>
        <taxon>Chara</taxon>
    </lineage>
</organism>
<dbReference type="EMBL" id="BFEA01000003">
    <property type="protein sequence ID" value="GBG59108.1"/>
    <property type="molecule type" value="Genomic_DNA"/>
</dbReference>
<feature type="compositionally biased region" description="Basic and acidic residues" evidence="1">
    <location>
        <begin position="100"/>
        <end position="117"/>
    </location>
</feature>
<protein>
    <submittedName>
        <fullName evidence="2">Uncharacterized protein</fullName>
    </submittedName>
</protein>
<comment type="caution">
    <text evidence="2">The sequence shown here is derived from an EMBL/GenBank/DDBJ whole genome shotgun (WGS) entry which is preliminary data.</text>
</comment>